<feature type="transmembrane region" description="Helical" evidence="1">
    <location>
        <begin position="314"/>
        <end position="331"/>
    </location>
</feature>
<proteinExistence type="predicted"/>
<protein>
    <submittedName>
        <fullName evidence="2">Uncharacterized protein</fullName>
    </submittedName>
</protein>
<organism evidence="2">
    <name type="scientific">Strombidium inclinatum</name>
    <dbReference type="NCBI Taxonomy" id="197538"/>
    <lineage>
        <taxon>Eukaryota</taxon>
        <taxon>Sar</taxon>
        <taxon>Alveolata</taxon>
        <taxon>Ciliophora</taxon>
        <taxon>Intramacronucleata</taxon>
        <taxon>Spirotrichea</taxon>
        <taxon>Oligotrichia</taxon>
        <taxon>Strombidiidae</taxon>
        <taxon>Strombidium</taxon>
    </lineage>
</organism>
<sequence>MVFVGGDVRLANEFVVTFEFTAMALALFLGLDALREAVAEPVDILHVEAAELCMEAALVHIAADGQVLEVAKAAPDVAFALDINKEAVAREGRLGALEALAGCLDDRIAVGPLLEAVDPASLALLQNPFSLGDAEILSLLDLSWRLTEGDVIDLLQVLNLLLEPAQANRFNDVFLLLELLLVLESLVGNAFAAVTIELGLADLDLDGLVHALRFLVLPSDHLHELVELSPVEEELTRLVVHPVLEEQVQHEERRELAGDLDCLLGWAREEAWRQLLCFFSLFVAILLGSLGELLKSELSVPFLREVGVEEGLEFFLVNWNILILIILGRVYKHDQAMEDNHIDELQQHEQLFILVHLVVPLLHLRFLRGGQRVVVT</sequence>
<dbReference type="AlphaFoldDB" id="A0A7S3MTP1"/>
<evidence type="ECO:0000313" key="2">
    <source>
        <dbReference type="EMBL" id="CAE0320414.1"/>
    </source>
</evidence>
<reference evidence="2" key="1">
    <citation type="submission" date="2021-01" db="EMBL/GenBank/DDBJ databases">
        <authorList>
            <person name="Corre E."/>
            <person name="Pelletier E."/>
            <person name="Niang G."/>
            <person name="Scheremetjew M."/>
            <person name="Finn R."/>
            <person name="Kale V."/>
            <person name="Holt S."/>
            <person name="Cochrane G."/>
            <person name="Meng A."/>
            <person name="Brown T."/>
            <person name="Cohen L."/>
        </authorList>
    </citation>
    <scope>NUCLEOTIDE SEQUENCE</scope>
    <source>
        <strain evidence="2">S3</strain>
    </source>
</reference>
<name>A0A7S3MTP1_9SPIT</name>
<keyword evidence="1" id="KW-0812">Transmembrane</keyword>
<feature type="transmembrane region" description="Helical" evidence="1">
    <location>
        <begin position="14"/>
        <end position="34"/>
    </location>
</feature>
<keyword evidence="1" id="KW-1133">Transmembrane helix</keyword>
<evidence type="ECO:0000256" key="1">
    <source>
        <dbReference type="SAM" id="Phobius"/>
    </source>
</evidence>
<dbReference type="EMBL" id="HBIH01002432">
    <property type="protein sequence ID" value="CAE0320414.1"/>
    <property type="molecule type" value="Transcribed_RNA"/>
</dbReference>
<gene>
    <name evidence="2" type="ORF">SINC0208_LOCUS993</name>
</gene>
<feature type="transmembrane region" description="Helical" evidence="1">
    <location>
        <begin position="275"/>
        <end position="294"/>
    </location>
</feature>
<accession>A0A7S3MTP1</accession>
<keyword evidence="1" id="KW-0472">Membrane</keyword>